<dbReference type="InterPro" id="IPR007278">
    <property type="entry name" value="DUF397"/>
</dbReference>
<organism evidence="2 3">
    <name type="scientific">Streptomyces tsukubensis</name>
    <dbReference type="NCBI Taxonomy" id="83656"/>
    <lineage>
        <taxon>Bacteria</taxon>
        <taxon>Bacillati</taxon>
        <taxon>Actinomycetota</taxon>
        <taxon>Actinomycetes</taxon>
        <taxon>Kitasatosporales</taxon>
        <taxon>Streptomycetaceae</taxon>
        <taxon>Streptomyces</taxon>
    </lineage>
</organism>
<keyword evidence="3" id="KW-1185">Reference proteome</keyword>
<evidence type="ECO:0000259" key="1">
    <source>
        <dbReference type="Pfam" id="PF04149"/>
    </source>
</evidence>
<dbReference type="STRING" id="83656.B1H18_19545"/>
<dbReference type="EMBL" id="MVFC01000016">
    <property type="protein sequence ID" value="OON76959.1"/>
    <property type="molecule type" value="Genomic_DNA"/>
</dbReference>
<dbReference type="OrthoDB" id="4323652at2"/>
<name>A0A1V4A5S2_9ACTN</name>
<sequence>MREVTSPAPSPHPYVWHTSSYSGASGTECVEVAINVPDVVGVRDSKRRDGAMLEFPGEAWSAFIQAATAH</sequence>
<dbReference type="AlphaFoldDB" id="A0A1V4A5S2"/>
<feature type="domain" description="DUF397" evidence="1">
    <location>
        <begin position="15"/>
        <end position="67"/>
    </location>
</feature>
<evidence type="ECO:0000313" key="2">
    <source>
        <dbReference type="EMBL" id="OON76959.1"/>
    </source>
</evidence>
<evidence type="ECO:0000313" key="3">
    <source>
        <dbReference type="Proteomes" id="UP000190539"/>
    </source>
</evidence>
<accession>A0A1V4A5S2</accession>
<protein>
    <recommendedName>
        <fullName evidence="1">DUF397 domain-containing protein</fullName>
    </recommendedName>
</protein>
<comment type="caution">
    <text evidence="2">The sequence shown here is derived from an EMBL/GenBank/DDBJ whole genome shotgun (WGS) entry which is preliminary data.</text>
</comment>
<gene>
    <name evidence="2" type="ORF">B1H18_19545</name>
</gene>
<proteinExistence type="predicted"/>
<dbReference type="Pfam" id="PF04149">
    <property type="entry name" value="DUF397"/>
    <property type="match status" value="1"/>
</dbReference>
<dbReference type="Proteomes" id="UP000190539">
    <property type="component" value="Unassembled WGS sequence"/>
</dbReference>
<dbReference type="RefSeq" id="WP_077969471.1">
    <property type="nucleotide sequence ID" value="NZ_CP045178.1"/>
</dbReference>
<reference evidence="2 3" key="1">
    <citation type="submission" date="2017-02" db="EMBL/GenBank/DDBJ databases">
        <title>Draft Genome Sequence of Streptomyces tsukubaensis F601, a Producer of the immunosuppressant tacrolimus FK506.</title>
        <authorList>
            <person name="Zong G."/>
            <person name="Zhong C."/>
            <person name="Fu J."/>
            <person name="Qin R."/>
            <person name="Cao G."/>
        </authorList>
    </citation>
    <scope>NUCLEOTIDE SEQUENCE [LARGE SCALE GENOMIC DNA]</scope>
    <source>
        <strain evidence="2 3">F601</strain>
    </source>
</reference>